<dbReference type="FunFam" id="3.30.479.30:FF:000004">
    <property type="entry name" value="Putative membrane protease family, stomatin"/>
    <property type="match status" value="1"/>
</dbReference>
<evidence type="ECO:0000313" key="9">
    <source>
        <dbReference type="EMBL" id="EJK75671.1"/>
    </source>
</evidence>
<dbReference type="InterPro" id="IPR050710">
    <property type="entry name" value="Band7/mec-2_domain"/>
</dbReference>
<evidence type="ECO:0000256" key="4">
    <source>
        <dbReference type="ARBA" id="ARBA00022989"/>
    </source>
</evidence>
<evidence type="ECO:0000256" key="5">
    <source>
        <dbReference type="ARBA" id="ARBA00023136"/>
    </source>
</evidence>
<dbReference type="Gene3D" id="3.30.479.30">
    <property type="entry name" value="Band 7 domain"/>
    <property type="match status" value="1"/>
</dbReference>
<keyword evidence="10" id="KW-1185">Reference proteome</keyword>
<feature type="domain" description="Band 7" evidence="8">
    <location>
        <begin position="72"/>
        <end position="230"/>
    </location>
</feature>
<dbReference type="InterPro" id="IPR001972">
    <property type="entry name" value="Stomatin_HflK_fam"/>
</dbReference>
<dbReference type="OMA" id="ISIWCIA"/>
<dbReference type="PANTHER" id="PTHR43327:SF10">
    <property type="entry name" value="STOMATIN-LIKE PROTEIN 2, MITOCHONDRIAL"/>
    <property type="match status" value="1"/>
</dbReference>
<dbReference type="CDD" id="cd08829">
    <property type="entry name" value="SPFH_paraslipin"/>
    <property type="match status" value="1"/>
</dbReference>
<proteinExistence type="inferred from homology"/>
<accession>K0TLW2</accession>
<dbReference type="eggNOG" id="KOG2620">
    <property type="taxonomic scope" value="Eukaryota"/>
</dbReference>
<keyword evidence="7" id="KW-0732">Signal</keyword>
<dbReference type="InterPro" id="IPR001107">
    <property type="entry name" value="Band_7"/>
</dbReference>
<dbReference type="GO" id="GO:0098552">
    <property type="term" value="C:side of membrane"/>
    <property type="evidence" value="ECO:0007669"/>
    <property type="project" value="UniProtKB-ARBA"/>
</dbReference>
<name>K0TLW2_THAOC</name>
<reference evidence="9 10" key="1">
    <citation type="journal article" date="2012" name="Genome Biol.">
        <title>Genome and low-iron response of an oceanic diatom adapted to chronic iron limitation.</title>
        <authorList>
            <person name="Lommer M."/>
            <person name="Specht M."/>
            <person name="Roy A.S."/>
            <person name="Kraemer L."/>
            <person name="Andreson R."/>
            <person name="Gutowska M.A."/>
            <person name="Wolf J."/>
            <person name="Bergner S.V."/>
            <person name="Schilhabel M.B."/>
            <person name="Klostermeier U.C."/>
            <person name="Beiko R.G."/>
            <person name="Rosenstiel P."/>
            <person name="Hippler M."/>
            <person name="Laroche J."/>
        </authorList>
    </citation>
    <scope>NUCLEOTIDE SEQUENCE [LARGE SCALE GENOMIC DNA]</scope>
    <source>
        <strain evidence="9 10">CCMP1005</strain>
    </source>
</reference>
<feature type="signal peptide" evidence="7">
    <location>
        <begin position="1"/>
        <end position="22"/>
    </location>
</feature>
<protein>
    <recommendedName>
        <fullName evidence="8">Band 7 domain-containing protein</fullName>
    </recommendedName>
</protein>
<keyword evidence="4" id="KW-1133">Transmembrane helix</keyword>
<feature type="coiled-coil region" evidence="6">
    <location>
        <begin position="266"/>
        <end position="293"/>
    </location>
</feature>
<organism evidence="9 10">
    <name type="scientific">Thalassiosira oceanica</name>
    <name type="common">Marine diatom</name>
    <dbReference type="NCBI Taxonomy" id="159749"/>
    <lineage>
        <taxon>Eukaryota</taxon>
        <taxon>Sar</taxon>
        <taxon>Stramenopiles</taxon>
        <taxon>Ochrophyta</taxon>
        <taxon>Bacillariophyta</taxon>
        <taxon>Coscinodiscophyceae</taxon>
        <taxon>Thalassiosirophycidae</taxon>
        <taxon>Thalassiosirales</taxon>
        <taxon>Thalassiosiraceae</taxon>
        <taxon>Thalassiosira</taxon>
    </lineage>
</organism>
<dbReference type="PRINTS" id="PR00721">
    <property type="entry name" value="STOMATIN"/>
</dbReference>
<evidence type="ECO:0000256" key="2">
    <source>
        <dbReference type="ARBA" id="ARBA00008164"/>
    </source>
</evidence>
<comment type="subcellular location">
    <subcellularLocation>
        <location evidence="1">Membrane</location>
        <topology evidence="1">Single-pass membrane protein</topology>
    </subcellularLocation>
</comment>
<dbReference type="SUPFAM" id="SSF117892">
    <property type="entry name" value="Band 7/SPFH domain"/>
    <property type="match status" value="1"/>
</dbReference>
<dbReference type="GO" id="GO:0005886">
    <property type="term" value="C:plasma membrane"/>
    <property type="evidence" value="ECO:0007669"/>
    <property type="project" value="UniProtKB-ARBA"/>
</dbReference>
<dbReference type="PANTHER" id="PTHR43327">
    <property type="entry name" value="STOMATIN-LIKE PROTEIN 2, MITOCHONDRIAL"/>
    <property type="match status" value="1"/>
</dbReference>
<evidence type="ECO:0000256" key="7">
    <source>
        <dbReference type="SAM" id="SignalP"/>
    </source>
</evidence>
<feature type="chain" id="PRO_5030173189" description="Band 7 domain-containing protein" evidence="7">
    <location>
        <begin position="23"/>
        <end position="354"/>
    </location>
</feature>
<keyword evidence="6" id="KW-0175">Coiled coil</keyword>
<evidence type="ECO:0000256" key="3">
    <source>
        <dbReference type="ARBA" id="ARBA00022692"/>
    </source>
</evidence>
<dbReference type="InterPro" id="IPR018080">
    <property type="entry name" value="Band_7/stomatin-like_CS"/>
</dbReference>
<dbReference type="Pfam" id="PF01145">
    <property type="entry name" value="Band_7"/>
    <property type="match status" value="1"/>
</dbReference>
<evidence type="ECO:0000256" key="1">
    <source>
        <dbReference type="ARBA" id="ARBA00004167"/>
    </source>
</evidence>
<evidence type="ECO:0000259" key="8">
    <source>
        <dbReference type="SMART" id="SM00244"/>
    </source>
</evidence>
<dbReference type="AlphaFoldDB" id="K0TLW2"/>
<dbReference type="InterPro" id="IPR036013">
    <property type="entry name" value="Band_7/SPFH_dom_sf"/>
</dbReference>
<gene>
    <name evidence="9" type="ORF">THAOC_02602</name>
</gene>
<sequence length="354" mass="38791">MKGSSARLLLLLPLSAFRAAAAFVPVPAAAIKSLPSQRRSSVQELHSHAISEIVAHDPLNVGAGVAIGILGSGIKVIQEGDVAIVERLGKFKQQLEPGLHYLIPFVDIIRTRLTRREQVLDIPPQKCITSDNAPLLADAVVYWRIFDPERAIYAVEDLSLAIQTLVLTQLRAEIGKLTLDMTFSAREQINNVLLEELDVATNPWGVKITRVEVQEIMPNTEILRAMEMQMAAERQKRADVIKSEGERQKSINEAEGEARSRIIDAEAEAKSLVLEAEAEAKKLEMEAKGVAKALDAIAGEMSRAEAARFQLMREYIASQRELATSENAKVIVTGGGGDVEDAFAKAIAFYNMKD</sequence>
<dbReference type="PROSITE" id="PS01270">
    <property type="entry name" value="BAND_7"/>
    <property type="match status" value="1"/>
</dbReference>
<dbReference type="Proteomes" id="UP000266841">
    <property type="component" value="Unassembled WGS sequence"/>
</dbReference>
<keyword evidence="5" id="KW-0472">Membrane</keyword>
<evidence type="ECO:0000313" key="10">
    <source>
        <dbReference type="Proteomes" id="UP000266841"/>
    </source>
</evidence>
<evidence type="ECO:0000256" key="6">
    <source>
        <dbReference type="SAM" id="Coils"/>
    </source>
</evidence>
<keyword evidence="3" id="KW-0812">Transmembrane</keyword>
<dbReference type="EMBL" id="AGNL01002798">
    <property type="protein sequence ID" value="EJK75671.1"/>
    <property type="molecule type" value="Genomic_DNA"/>
</dbReference>
<comment type="caution">
    <text evidence="9">The sequence shown here is derived from an EMBL/GenBank/DDBJ whole genome shotgun (WGS) entry which is preliminary data.</text>
</comment>
<dbReference type="OrthoDB" id="434619at2759"/>
<comment type="similarity">
    <text evidence="2">Belongs to the band 7/mec-2 family.</text>
</comment>
<dbReference type="SMART" id="SM00244">
    <property type="entry name" value="PHB"/>
    <property type="match status" value="1"/>
</dbReference>